<evidence type="ECO:0000259" key="1">
    <source>
        <dbReference type="Pfam" id="PF01796"/>
    </source>
</evidence>
<dbReference type="InterPro" id="IPR052513">
    <property type="entry name" value="Thioester_dehydratase-like"/>
</dbReference>
<dbReference type="SUPFAM" id="SSF50249">
    <property type="entry name" value="Nucleic acid-binding proteins"/>
    <property type="match status" value="1"/>
</dbReference>
<protein>
    <submittedName>
        <fullName evidence="3">Uncharacterized OB-fold protein, contains Zn-ribbon domain</fullName>
    </submittedName>
</protein>
<dbReference type="PANTHER" id="PTHR34075">
    <property type="entry name" value="BLR3430 PROTEIN"/>
    <property type="match status" value="1"/>
</dbReference>
<dbReference type="RefSeq" id="WP_089302048.1">
    <property type="nucleotide sequence ID" value="NZ_FZNW01000013.1"/>
</dbReference>
<dbReference type="InterPro" id="IPR012340">
    <property type="entry name" value="NA-bd_OB-fold"/>
</dbReference>
<evidence type="ECO:0000313" key="3">
    <source>
        <dbReference type="EMBL" id="SNR65643.1"/>
    </source>
</evidence>
<keyword evidence="4" id="KW-1185">Reference proteome</keyword>
<feature type="domain" description="ChsH2 rubredoxin-like zinc ribbon" evidence="2">
    <location>
        <begin position="19"/>
        <end position="49"/>
    </location>
</feature>
<dbReference type="EMBL" id="FZNW01000013">
    <property type="protein sequence ID" value="SNR65643.1"/>
    <property type="molecule type" value="Genomic_DNA"/>
</dbReference>
<reference evidence="3 4" key="1">
    <citation type="submission" date="2017-06" db="EMBL/GenBank/DDBJ databases">
        <authorList>
            <person name="Kim H.J."/>
            <person name="Triplett B.A."/>
        </authorList>
    </citation>
    <scope>NUCLEOTIDE SEQUENCE [LARGE SCALE GENOMIC DNA]</scope>
    <source>
        <strain evidence="3 4">DSM 45207</strain>
    </source>
</reference>
<organism evidence="3 4">
    <name type="scientific">Haloechinothrix alba</name>
    <dbReference type="NCBI Taxonomy" id="664784"/>
    <lineage>
        <taxon>Bacteria</taxon>
        <taxon>Bacillati</taxon>
        <taxon>Actinomycetota</taxon>
        <taxon>Actinomycetes</taxon>
        <taxon>Pseudonocardiales</taxon>
        <taxon>Pseudonocardiaceae</taxon>
        <taxon>Haloechinothrix</taxon>
    </lineage>
</organism>
<dbReference type="PANTHER" id="PTHR34075:SF5">
    <property type="entry name" value="BLR3430 PROTEIN"/>
    <property type="match status" value="1"/>
</dbReference>
<name>A0A238Y4Q1_9PSEU</name>
<evidence type="ECO:0000313" key="4">
    <source>
        <dbReference type="Proteomes" id="UP000198348"/>
    </source>
</evidence>
<sequence length="141" mass="15588">MTATHEPVAEGLITEVDGRPRLLGARCDGCRTTIFPVQRSCARCGGRAVRQIPLSCTGTLWTFTVQEFPLKAPYAGPSDPDEFEPFGVGYVELPDGIRVETVLTERDPENLVFGMPVELVLTPFRRSDGSELTTFAFRPRQ</sequence>
<dbReference type="InterPro" id="IPR022002">
    <property type="entry name" value="ChsH2_Znr"/>
</dbReference>
<evidence type="ECO:0000259" key="2">
    <source>
        <dbReference type="Pfam" id="PF12172"/>
    </source>
</evidence>
<gene>
    <name evidence="3" type="ORF">SAMN06265360_11397</name>
</gene>
<dbReference type="InterPro" id="IPR002878">
    <property type="entry name" value="ChsH2_C"/>
</dbReference>
<dbReference type="Proteomes" id="UP000198348">
    <property type="component" value="Unassembled WGS sequence"/>
</dbReference>
<dbReference type="Pfam" id="PF01796">
    <property type="entry name" value="OB_ChsH2_C"/>
    <property type="match status" value="1"/>
</dbReference>
<dbReference type="Pfam" id="PF12172">
    <property type="entry name" value="zf-ChsH2"/>
    <property type="match status" value="1"/>
</dbReference>
<proteinExistence type="predicted"/>
<dbReference type="AlphaFoldDB" id="A0A238Y4Q1"/>
<accession>A0A238Y4Q1</accession>
<feature type="domain" description="ChsH2 C-terminal OB-fold" evidence="1">
    <location>
        <begin position="53"/>
        <end position="121"/>
    </location>
</feature>
<dbReference type="OrthoDB" id="4714412at2"/>